<keyword evidence="3" id="KW-1185">Reference proteome</keyword>
<reference evidence="2 3" key="1">
    <citation type="journal article" date="2021" name="Nat. Commun.">
        <title>Genetic determinants of endophytism in the Arabidopsis root mycobiome.</title>
        <authorList>
            <person name="Mesny F."/>
            <person name="Miyauchi S."/>
            <person name="Thiergart T."/>
            <person name="Pickel B."/>
            <person name="Atanasova L."/>
            <person name="Karlsson M."/>
            <person name="Huettel B."/>
            <person name="Barry K.W."/>
            <person name="Haridas S."/>
            <person name="Chen C."/>
            <person name="Bauer D."/>
            <person name="Andreopoulos W."/>
            <person name="Pangilinan J."/>
            <person name="LaButti K."/>
            <person name="Riley R."/>
            <person name="Lipzen A."/>
            <person name="Clum A."/>
            <person name="Drula E."/>
            <person name="Henrissat B."/>
            <person name="Kohler A."/>
            <person name="Grigoriev I.V."/>
            <person name="Martin F.M."/>
            <person name="Hacquard S."/>
        </authorList>
    </citation>
    <scope>NUCLEOTIDE SEQUENCE [LARGE SCALE GENOMIC DNA]</scope>
    <source>
        <strain evidence="2 3">MPI-SDFR-AT-0080</strain>
    </source>
</reference>
<sequence length="332" mass="37304">MNCPTIYCILSNIQRRTQEDMPTKNDQRSPVGHHHSQDSRTDANNHRLSAVAILRDPMWEATRLARLPLELREMIYDLCIPDSYPVFRAAEVLPWNGVKLEVINFILRSRKGTVSVKIYDTGMKVEGETFFLHELGPGSLVYPVLSKARYLSIAITTNCSHAAGDSNSPVFSIMTRIFILVEAMRGGEQEGKRATISLRIHTGHPNSDQTSDPTYLKECAKVLLRPFTTLTIQIDVLRAIGYHTRSTGSSSHNLFQEAESTYGAMSLREAVQRPNSHQAAASCARFVQAFKVFEVIQLQWALGSQQAKAELEDAGLAMQEICRMWVETLFTM</sequence>
<proteinExistence type="predicted"/>
<accession>A0ABQ8GRZ2</accession>
<protein>
    <submittedName>
        <fullName evidence="2">Uncharacterized protein</fullName>
    </submittedName>
</protein>
<dbReference type="Proteomes" id="UP000774617">
    <property type="component" value="Unassembled WGS sequence"/>
</dbReference>
<feature type="region of interest" description="Disordered" evidence="1">
    <location>
        <begin position="18"/>
        <end position="42"/>
    </location>
</feature>
<gene>
    <name evidence="2" type="ORF">B0J12DRAFT_164386</name>
</gene>
<evidence type="ECO:0000313" key="2">
    <source>
        <dbReference type="EMBL" id="KAH7063264.1"/>
    </source>
</evidence>
<evidence type="ECO:0000313" key="3">
    <source>
        <dbReference type="Proteomes" id="UP000774617"/>
    </source>
</evidence>
<comment type="caution">
    <text evidence="2">The sequence shown here is derived from an EMBL/GenBank/DDBJ whole genome shotgun (WGS) entry which is preliminary data.</text>
</comment>
<name>A0ABQ8GRZ2_9PEZI</name>
<evidence type="ECO:0000256" key="1">
    <source>
        <dbReference type="SAM" id="MobiDB-lite"/>
    </source>
</evidence>
<organism evidence="2 3">
    <name type="scientific">Macrophomina phaseolina</name>
    <dbReference type="NCBI Taxonomy" id="35725"/>
    <lineage>
        <taxon>Eukaryota</taxon>
        <taxon>Fungi</taxon>
        <taxon>Dikarya</taxon>
        <taxon>Ascomycota</taxon>
        <taxon>Pezizomycotina</taxon>
        <taxon>Dothideomycetes</taxon>
        <taxon>Dothideomycetes incertae sedis</taxon>
        <taxon>Botryosphaeriales</taxon>
        <taxon>Botryosphaeriaceae</taxon>
        <taxon>Macrophomina</taxon>
    </lineage>
</organism>
<feature type="compositionally biased region" description="Basic and acidic residues" evidence="1">
    <location>
        <begin position="18"/>
        <end position="27"/>
    </location>
</feature>
<dbReference type="EMBL" id="JAGTJR010000002">
    <property type="protein sequence ID" value="KAH7063264.1"/>
    <property type="molecule type" value="Genomic_DNA"/>
</dbReference>